<keyword evidence="2" id="KW-1185">Reference proteome</keyword>
<proteinExistence type="predicted"/>
<sequence>MSRRQTGIDGLSPSLLFRLVVEKTEGKMKAHSMSQQYQASLGAAEVAVVVVNGSKEVSWVKDPKNGNDFGSSDYWLKNFSKYKPVEIGISWDDEY</sequence>
<evidence type="ECO:0000313" key="2">
    <source>
        <dbReference type="Proteomes" id="UP000325577"/>
    </source>
</evidence>
<gene>
    <name evidence="1" type="ORF">F0562_006013</name>
</gene>
<name>A0A5J5AM10_9ASTE</name>
<dbReference type="AlphaFoldDB" id="A0A5J5AM10"/>
<protein>
    <submittedName>
        <fullName evidence="1">Uncharacterized protein</fullName>
    </submittedName>
</protein>
<organism evidence="1 2">
    <name type="scientific">Nyssa sinensis</name>
    <dbReference type="NCBI Taxonomy" id="561372"/>
    <lineage>
        <taxon>Eukaryota</taxon>
        <taxon>Viridiplantae</taxon>
        <taxon>Streptophyta</taxon>
        <taxon>Embryophyta</taxon>
        <taxon>Tracheophyta</taxon>
        <taxon>Spermatophyta</taxon>
        <taxon>Magnoliopsida</taxon>
        <taxon>eudicotyledons</taxon>
        <taxon>Gunneridae</taxon>
        <taxon>Pentapetalae</taxon>
        <taxon>asterids</taxon>
        <taxon>Cornales</taxon>
        <taxon>Nyssaceae</taxon>
        <taxon>Nyssa</taxon>
    </lineage>
</organism>
<dbReference type="Proteomes" id="UP000325577">
    <property type="component" value="Linkage Group LG2"/>
</dbReference>
<evidence type="ECO:0000313" key="1">
    <source>
        <dbReference type="EMBL" id="KAA8531304.1"/>
    </source>
</evidence>
<dbReference type="EMBL" id="CM018043">
    <property type="protein sequence ID" value="KAA8531304.1"/>
    <property type="molecule type" value="Genomic_DNA"/>
</dbReference>
<accession>A0A5J5AM10</accession>
<reference evidence="1 2" key="1">
    <citation type="submission" date="2019-09" db="EMBL/GenBank/DDBJ databases">
        <title>A chromosome-level genome assembly of the Chinese tupelo Nyssa sinensis.</title>
        <authorList>
            <person name="Yang X."/>
            <person name="Kang M."/>
            <person name="Yang Y."/>
            <person name="Xiong H."/>
            <person name="Wang M."/>
            <person name="Zhang Z."/>
            <person name="Wang Z."/>
            <person name="Wu H."/>
            <person name="Ma T."/>
            <person name="Liu J."/>
            <person name="Xi Z."/>
        </authorList>
    </citation>
    <scope>NUCLEOTIDE SEQUENCE [LARGE SCALE GENOMIC DNA]</scope>
    <source>
        <strain evidence="1">J267</strain>
        <tissue evidence="1">Leaf</tissue>
    </source>
</reference>